<dbReference type="PANTHER" id="PTHR35534">
    <property type="entry name" value="50S RIBOSOMAL PROTEIN L32"/>
    <property type="match status" value="1"/>
</dbReference>
<evidence type="ECO:0000313" key="6">
    <source>
        <dbReference type="EMBL" id="MCQ1528041.1"/>
    </source>
</evidence>
<evidence type="ECO:0000256" key="2">
    <source>
        <dbReference type="ARBA" id="ARBA00022980"/>
    </source>
</evidence>
<gene>
    <name evidence="5 6" type="primary">rpmF</name>
    <name evidence="6" type="ORF">LJD61_00550</name>
</gene>
<reference evidence="6 7" key="1">
    <citation type="submission" date="2021-10" db="EMBL/GenBank/DDBJ databases">
        <title>Lutispora strain m25 sp. nov., a thermophilic, non-spore-forming bacterium isolated from a lab-scale methanogenic bioreactor digesting anaerobic sludge.</title>
        <authorList>
            <person name="El Houari A."/>
            <person name="Mcdonald J."/>
        </authorList>
    </citation>
    <scope>NUCLEOTIDE SEQUENCE [LARGE SCALE GENOMIC DNA]</scope>
    <source>
        <strain evidence="7">m25</strain>
    </source>
</reference>
<dbReference type="InterPro" id="IPR002677">
    <property type="entry name" value="Ribosomal_bL32"/>
</dbReference>
<dbReference type="NCBIfam" id="TIGR01031">
    <property type="entry name" value="rpmF_bact"/>
    <property type="match status" value="1"/>
</dbReference>
<keyword evidence="7" id="KW-1185">Reference proteome</keyword>
<dbReference type="Pfam" id="PF01783">
    <property type="entry name" value="Ribosomal_L32p"/>
    <property type="match status" value="1"/>
</dbReference>
<evidence type="ECO:0000256" key="1">
    <source>
        <dbReference type="ARBA" id="ARBA00008560"/>
    </source>
</evidence>
<dbReference type="Proteomes" id="UP001651880">
    <property type="component" value="Unassembled WGS sequence"/>
</dbReference>
<comment type="similarity">
    <text evidence="1 5">Belongs to the bacterial ribosomal protein bL32 family.</text>
</comment>
<evidence type="ECO:0000256" key="3">
    <source>
        <dbReference type="ARBA" id="ARBA00023274"/>
    </source>
</evidence>
<evidence type="ECO:0000313" key="7">
    <source>
        <dbReference type="Proteomes" id="UP001651880"/>
    </source>
</evidence>
<organism evidence="6 7">
    <name type="scientific">Lutispora saccharofermentans</name>
    <dbReference type="NCBI Taxonomy" id="3024236"/>
    <lineage>
        <taxon>Bacteria</taxon>
        <taxon>Bacillati</taxon>
        <taxon>Bacillota</taxon>
        <taxon>Clostridia</taxon>
        <taxon>Lutisporales</taxon>
        <taxon>Lutisporaceae</taxon>
        <taxon>Lutispora</taxon>
    </lineage>
</organism>
<protein>
    <recommendedName>
        <fullName evidence="4 5">Large ribosomal subunit protein bL32</fullName>
    </recommendedName>
</protein>
<dbReference type="HAMAP" id="MF_00340">
    <property type="entry name" value="Ribosomal_bL32"/>
    <property type="match status" value="1"/>
</dbReference>
<dbReference type="SUPFAM" id="SSF57829">
    <property type="entry name" value="Zn-binding ribosomal proteins"/>
    <property type="match status" value="1"/>
</dbReference>
<comment type="caution">
    <text evidence="6">The sequence shown here is derived from an EMBL/GenBank/DDBJ whole genome shotgun (WGS) entry which is preliminary data.</text>
</comment>
<keyword evidence="2 5" id="KW-0689">Ribosomal protein</keyword>
<dbReference type="GO" id="GO:0005840">
    <property type="term" value="C:ribosome"/>
    <property type="evidence" value="ECO:0007669"/>
    <property type="project" value="UniProtKB-KW"/>
</dbReference>
<evidence type="ECO:0000256" key="4">
    <source>
        <dbReference type="ARBA" id="ARBA00035178"/>
    </source>
</evidence>
<dbReference type="PANTHER" id="PTHR35534:SF1">
    <property type="entry name" value="LARGE RIBOSOMAL SUBUNIT PROTEIN BL32"/>
    <property type="match status" value="1"/>
</dbReference>
<keyword evidence="3 5" id="KW-0687">Ribonucleoprotein</keyword>
<proteinExistence type="inferred from homology"/>
<dbReference type="InterPro" id="IPR044957">
    <property type="entry name" value="Ribosomal_bL32_bact"/>
</dbReference>
<dbReference type="RefSeq" id="WP_255225552.1">
    <property type="nucleotide sequence ID" value="NZ_JAJEKE010000001.1"/>
</dbReference>
<accession>A0ABT1NAB2</accession>
<dbReference type="InterPro" id="IPR011332">
    <property type="entry name" value="Ribosomal_zn-bd"/>
</dbReference>
<evidence type="ECO:0000256" key="5">
    <source>
        <dbReference type="HAMAP-Rule" id="MF_00340"/>
    </source>
</evidence>
<sequence length="60" mass="7027">MGLPKRRHSKSRRDKRRANWKLDIPGLVACPQCHEPKLPHRVCKSCGYYKNRTVIKVGEQ</sequence>
<dbReference type="EMBL" id="JAJEKE010000001">
    <property type="protein sequence ID" value="MCQ1528041.1"/>
    <property type="molecule type" value="Genomic_DNA"/>
</dbReference>
<name>A0ABT1NAB2_9FIRM</name>